<dbReference type="InterPro" id="IPR019734">
    <property type="entry name" value="TPR_rpt"/>
</dbReference>
<reference evidence="3 4" key="1">
    <citation type="journal article" date="2010" name="J. Bacteriol.">
        <title>Genome sequence of the oligotrophic marine Gammaproteobacterium HTCC2143, isolated from the Oregon Coast.</title>
        <authorList>
            <person name="Oh H.M."/>
            <person name="Kang I."/>
            <person name="Ferriera S."/>
            <person name="Giovannoni S.J."/>
            <person name="Cho J.C."/>
        </authorList>
    </citation>
    <scope>NUCLEOTIDE SEQUENCE [LARGE SCALE GENOMIC DNA]</scope>
    <source>
        <strain evidence="3 4">HTCC2143</strain>
    </source>
</reference>
<dbReference type="OrthoDB" id="6193904at2"/>
<gene>
    <name evidence="3" type="ORF">GP2143_13811</name>
</gene>
<protein>
    <submittedName>
        <fullName evidence="3">Protein containing tetratricopeptide repeat (TPR1, TPR2)</fullName>
    </submittedName>
</protein>
<dbReference type="PROSITE" id="PS50005">
    <property type="entry name" value="TPR"/>
    <property type="match status" value="1"/>
</dbReference>
<sequence length="459" mass="52128">MNKFYFPGYARHTVHASLCVLITLLGGCTHTNLINQGDSYAEQGRHELAMVQYHQALQLKPSRDDTRVKYNEAQISFQRWLTSIADAADVAYQSNLRGRAFMLYSKLLGTKSAGENVQAQARFQALQIALLDESLLQVKASYPVAVFGHNMESDIADLLPMVGDFSGLPNQREYSFAFAAFDTIIVEQQEERSGEYISGIQIVENPEIDHLKNQIHHLNREVKEFRRDRKKYRHRIKEAKHKISRINEEQDYKTEPDTNLTGEALKQALAQLHRAKRKLHKTIQAMEDDEERLYNTIHQLDMTPATIIEEVYSVHSYFVTHSAYILKGEVLITAAGSTVVYPLEVVNNDSYHDAQPLLNMNADPLVQISAQALTADLHVSARTVAQSFMREELQKYRAGLLASARGEIDKSSRFEKLVSYGLSGRNGVSNRVAHQMEEELQATYGFDGEFPINRLLYGF</sequence>
<name>A0Y882_9GAMM</name>
<evidence type="ECO:0000313" key="4">
    <source>
        <dbReference type="Proteomes" id="UP000004931"/>
    </source>
</evidence>
<keyword evidence="1" id="KW-0802">TPR repeat</keyword>
<dbReference type="PROSITE" id="PS51257">
    <property type="entry name" value="PROKAR_LIPOPROTEIN"/>
    <property type="match status" value="1"/>
</dbReference>
<organism evidence="3 4">
    <name type="scientific">marine gamma proteobacterium HTCC2143</name>
    <dbReference type="NCBI Taxonomy" id="247633"/>
    <lineage>
        <taxon>Bacteria</taxon>
        <taxon>Pseudomonadati</taxon>
        <taxon>Pseudomonadota</taxon>
        <taxon>Gammaproteobacteria</taxon>
        <taxon>Cellvibrionales</taxon>
        <taxon>Spongiibacteraceae</taxon>
        <taxon>BD1-7 clade</taxon>
    </lineage>
</organism>
<evidence type="ECO:0000256" key="2">
    <source>
        <dbReference type="SAM" id="Coils"/>
    </source>
</evidence>
<feature type="repeat" description="TPR" evidence="1">
    <location>
        <begin position="30"/>
        <end position="63"/>
    </location>
</feature>
<feature type="coiled-coil region" evidence="2">
    <location>
        <begin position="208"/>
        <end position="292"/>
    </location>
</feature>
<proteinExistence type="predicted"/>
<keyword evidence="2" id="KW-0175">Coiled coil</keyword>
<keyword evidence="4" id="KW-1185">Reference proteome</keyword>
<accession>A0Y882</accession>
<evidence type="ECO:0000313" key="3">
    <source>
        <dbReference type="EMBL" id="EAW32336.1"/>
    </source>
</evidence>
<comment type="caution">
    <text evidence="3">The sequence shown here is derived from an EMBL/GenBank/DDBJ whole genome shotgun (WGS) entry which is preliminary data.</text>
</comment>
<dbReference type="Proteomes" id="UP000004931">
    <property type="component" value="Unassembled WGS sequence"/>
</dbReference>
<dbReference type="EMBL" id="AAVT01000001">
    <property type="protein sequence ID" value="EAW32336.1"/>
    <property type="molecule type" value="Genomic_DNA"/>
</dbReference>
<dbReference type="eggNOG" id="ENOG5034563">
    <property type="taxonomic scope" value="Bacteria"/>
</dbReference>
<dbReference type="AlphaFoldDB" id="A0Y882"/>
<evidence type="ECO:0000256" key="1">
    <source>
        <dbReference type="PROSITE-ProRule" id="PRU00339"/>
    </source>
</evidence>